<evidence type="ECO:0000313" key="2">
    <source>
        <dbReference type="EMBL" id="MDY0396370.1"/>
    </source>
</evidence>
<dbReference type="EMBL" id="JAWDIP010000004">
    <property type="protein sequence ID" value="MDY0396370.1"/>
    <property type="molecule type" value="Genomic_DNA"/>
</dbReference>
<keyword evidence="3" id="KW-1185">Reference proteome</keyword>
<accession>A0ABU5CBG7</accession>
<keyword evidence="2" id="KW-0282">Flagellum</keyword>
<reference evidence="2 3" key="1">
    <citation type="submission" date="2023-10" db="EMBL/GenBank/DDBJ databases">
        <title>Virgibacillus halophilus 5B73C genome.</title>
        <authorList>
            <person name="Miliotis G."/>
            <person name="Sengupta P."/>
            <person name="Hameed A."/>
            <person name="Chuvochina M."/>
            <person name="Mcdonagh F."/>
            <person name="Simpson A.C."/>
            <person name="Singh N.K."/>
            <person name="Rekha P.D."/>
            <person name="Raman K."/>
            <person name="Hugenholtz P."/>
            <person name="Venkateswaran K."/>
        </authorList>
    </citation>
    <scope>NUCLEOTIDE SEQUENCE [LARGE SCALE GENOMIC DNA]</scope>
    <source>
        <strain evidence="2 3">5B73C</strain>
    </source>
</reference>
<comment type="caution">
    <text evidence="2">The sequence shown here is derived from an EMBL/GenBank/DDBJ whole genome shotgun (WGS) entry which is preliminary data.</text>
</comment>
<proteinExistence type="predicted"/>
<evidence type="ECO:0000313" key="3">
    <source>
        <dbReference type="Proteomes" id="UP001281447"/>
    </source>
</evidence>
<sequence>MSYPIQSMHHPLEQLPKKQANKNKAVETSFQEILQQQQDLKLSKHALQRLQEREIQIDQDSWRKISDKVREAKEKGITDSLVITGQAALLVSAKNNTVVTAMGIQEANSRIFTNINGTIIMNQ</sequence>
<dbReference type="NCBIfam" id="TIGR02530">
    <property type="entry name" value="flg_new"/>
    <property type="match status" value="1"/>
</dbReference>
<keyword evidence="2" id="KW-0966">Cell projection</keyword>
<evidence type="ECO:0000256" key="1">
    <source>
        <dbReference type="SAM" id="MobiDB-lite"/>
    </source>
</evidence>
<dbReference type="RefSeq" id="WP_390353154.1">
    <property type="nucleotide sequence ID" value="NZ_JBHUIZ010000003.1"/>
</dbReference>
<gene>
    <name evidence="2" type="ORF">RWE15_21090</name>
</gene>
<feature type="region of interest" description="Disordered" evidence="1">
    <location>
        <begin position="1"/>
        <end position="21"/>
    </location>
</feature>
<name>A0ABU5CBG7_9BACI</name>
<organism evidence="2 3">
    <name type="scientific">Tigheibacillus halophilus</name>
    <dbReference type="NCBI Taxonomy" id="361280"/>
    <lineage>
        <taxon>Bacteria</taxon>
        <taxon>Bacillati</taxon>
        <taxon>Bacillota</taxon>
        <taxon>Bacilli</taxon>
        <taxon>Bacillales</taxon>
        <taxon>Bacillaceae</taxon>
        <taxon>Tigheibacillus</taxon>
    </lineage>
</organism>
<dbReference type="Proteomes" id="UP001281447">
    <property type="component" value="Unassembled WGS sequence"/>
</dbReference>
<protein>
    <submittedName>
        <fullName evidence="2">TIGR02530 family flagellar biosynthesis protein</fullName>
    </submittedName>
</protein>
<dbReference type="InterPro" id="IPR013367">
    <property type="entry name" value="Flagellar_put"/>
</dbReference>
<dbReference type="Pfam" id="PF12611">
    <property type="entry name" value="Flagellar_put"/>
    <property type="match status" value="1"/>
</dbReference>
<keyword evidence="2" id="KW-0969">Cilium</keyword>